<dbReference type="AlphaFoldDB" id="A0A1J7C4A0"/>
<dbReference type="PRINTS" id="PR00419">
    <property type="entry name" value="ADXRDTASE"/>
</dbReference>
<name>A0A1J7C4A0_9ACTN</name>
<dbReference type="Proteomes" id="UP000243342">
    <property type="component" value="Unassembled WGS sequence"/>
</dbReference>
<dbReference type="Gene3D" id="3.50.50.60">
    <property type="entry name" value="FAD/NAD(P)-binding domain"/>
    <property type="match status" value="2"/>
</dbReference>
<dbReference type="EMBL" id="MLCF01000095">
    <property type="protein sequence ID" value="OIV36404.1"/>
    <property type="molecule type" value="Genomic_DNA"/>
</dbReference>
<evidence type="ECO:0000313" key="3">
    <source>
        <dbReference type="EMBL" id="OIV36404.1"/>
    </source>
</evidence>
<evidence type="ECO:0000259" key="2">
    <source>
        <dbReference type="Pfam" id="PF01593"/>
    </source>
</evidence>
<comment type="caution">
    <text evidence="3">The sequence shown here is derived from an EMBL/GenBank/DDBJ whole genome shotgun (WGS) entry which is preliminary data.</text>
</comment>
<dbReference type="Pfam" id="PF01593">
    <property type="entry name" value="Amino_oxidase"/>
    <property type="match status" value="1"/>
</dbReference>
<dbReference type="PANTHER" id="PTHR43734:SF1">
    <property type="entry name" value="PHYTOENE DESATURASE"/>
    <property type="match status" value="1"/>
</dbReference>
<gene>
    <name evidence="3" type="ORF">BIV57_16400</name>
</gene>
<feature type="region of interest" description="Disordered" evidence="1">
    <location>
        <begin position="145"/>
        <end position="169"/>
    </location>
</feature>
<dbReference type="InterPro" id="IPR002937">
    <property type="entry name" value="Amino_oxidase"/>
</dbReference>
<accession>A0A1J7C4A0</accession>
<dbReference type="OrthoDB" id="9774675at2"/>
<dbReference type="InterPro" id="IPR036188">
    <property type="entry name" value="FAD/NAD-bd_sf"/>
</dbReference>
<keyword evidence="4" id="KW-1185">Reference proteome</keyword>
<evidence type="ECO:0000313" key="4">
    <source>
        <dbReference type="Proteomes" id="UP000243342"/>
    </source>
</evidence>
<dbReference type="SUPFAM" id="SSF51905">
    <property type="entry name" value="FAD/NAD(P)-binding domain"/>
    <property type="match status" value="1"/>
</dbReference>
<protein>
    <recommendedName>
        <fullName evidence="2">Amine oxidase domain-containing protein</fullName>
    </recommendedName>
</protein>
<dbReference type="STRING" id="1428644.BIV57_16400"/>
<feature type="domain" description="Amine oxidase" evidence="2">
    <location>
        <begin position="12"/>
        <end position="492"/>
    </location>
</feature>
<proteinExistence type="predicted"/>
<reference evidence="3 4" key="1">
    <citation type="submission" date="2016-10" db="EMBL/GenBank/DDBJ databases">
        <title>Genome sequence of Streptomyces gilvigriseus MUSC 26.</title>
        <authorList>
            <person name="Lee L.-H."/>
            <person name="Ser H.-L."/>
        </authorList>
    </citation>
    <scope>NUCLEOTIDE SEQUENCE [LARGE SCALE GENOMIC DNA]</scope>
    <source>
        <strain evidence="3 4">MUSC 26</strain>
    </source>
</reference>
<dbReference type="PANTHER" id="PTHR43734">
    <property type="entry name" value="PHYTOENE DESATURASE"/>
    <property type="match status" value="1"/>
</dbReference>
<organism evidence="3 4">
    <name type="scientific">Mangrovactinospora gilvigrisea</name>
    <dbReference type="NCBI Taxonomy" id="1428644"/>
    <lineage>
        <taxon>Bacteria</taxon>
        <taxon>Bacillati</taxon>
        <taxon>Actinomycetota</taxon>
        <taxon>Actinomycetes</taxon>
        <taxon>Kitasatosporales</taxon>
        <taxon>Streptomycetaceae</taxon>
        <taxon>Mangrovactinospora</taxon>
    </lineage>
</organism>
<evidence type="ECO:0000256" key="1">
    <source>
        <dbReference type="SAM" id="MobiDB-lite"/>
    </source>
</evidence>
<sequence>MAEVVVLGAGPAGLAAAARLATLGHRVTVCERGAQPGGMAGTLERDGFRFDTGPSELLLPAVFRDLFIKTGRKTLEDSVGLHESDPSVRHLLPGGGIVDLPNATRGGIADALDRGFGPGSSAKWNALLDFGGEVWGATRRPLLEAPASTAPGGERALHRTPGLSTGMRDRFRRGHDTLAGVGKARLGDGRLIALLEEYALRFGFDPRQAPASLVVLPYMEQTFGTWTITGGVRALIDALFLRCQERRVAFLMNTTVSSVIVHNGRAAGVRVADGRALRADLVVSDVPATRLILEGWSRATVLEPPGPKAGLPAPGRFSLHLALKMRGAPPLLPHRTVVHAAARHEELHALFPPLGQGKPCPRPTVQISRPDDPALRPDQRHEGVSLTVTVPSHGVGDGQYDWSQQGAADRYADQLLAHVAGYGVEFRDRVLWREIRTPLDVERATGWPGGSVPGPSLAGAGGTFLKPPNETDIPGLYLVGGSAHPGGGLAHAGMSASILADLIGPPTD</sequence>
<dbReference type="RefSeq" id="WP_071657627.1">
    <property type="nucleotide sequence ID" value="NZ_MLCF01000095.1"/>
</dbReference>
<dbReference type="GO" id="GO:0016491">
    <property type="term" value="F:oxidoreductase activity"/>
    <property type="evidence" value="ECO:0007669"/>
    <property type="project" value="InterPro"/>
</dbReference>